<evidence type="ECO:0000256" key="1">
    <source>
        <dbReference type="ARBA" id="ARBA00022574"/>
    </source>
</evidence>
<protein>
    <submittedName>
        <fullName evidence="4">Uncharacterized protein</fullName>
    </submittedName>
</protein>
<dbReference type="InterPro" id="IPR001680">
    <property type="entry name" value="WD40_rpt"/>
</dbReference>
<dbReference type="Pfam" id="PF00400">
    <property type="entry name" value="WD40"/>
    <property type="match status" value="2"/>
</dbReference>
<evidence type="ECO:0000256" key="2">
    <source>
        <dbReference type="ARBA" id="ARBA00022737"/>
    </source>
</evidence>
<keyword evidence="2" id="KW-0677">Repeat</keyword>
<dbReference type="PANTHER" id="PTHR44019:SF8">
    <property type="entry name" value="POC1 CENTRIOLAR PROTEIN HOMOLOG"/>
    <property type="match status" value="1"/>
</dbReference>
<keyword evidence="1 3" id="KW-0853">WD repeat</keyword>
<dbReference type="SMART" id="SM00320">
    <property type="entry name" value="WD40"/>
    <property type="match status" value="4"/>
</dbReference>
<comment type="caution">
    <text evidence="4">The sequence shown here is derived from an EMBL/GenBank/DDBJ whole genome shotgun (WGS) entry which is preliminary data.</text>
</comment>
<dbReference type="Gene3D" id="2.130.10.10">
    <property type="entry name" value="YVTN repeat-like/Quinoprotein amine dehydrogenase"/>
    <property type="match status" value="2"/>
</dbReference>
<dbReference type="InterPro" id="IPR036322">
    <property type="entry name" value="WD40_repeat_dom_sf"/>
</dbReference>
<dbReference type="PROSITE" id="PS50294">
    <property type="entry name" value="WD_REPEATS_REGION"/>
    <property type="match status" value="1"/>
</dbReference>
<dbReference type="Proteomes" id="UP000187209">
    <property type="component" value="Unassembled WGS sequence"/>
</dbReference>
<evidence type="ECO:0000256" key="3">
    <source>
        <dbReference type="PROSITE-ProRule" id="PRU00221"/>
    </source>
</evidence>
<dbReference type="SUPFAM" id="SSF50978">
    <property type="entry name" value="WD40 repeat-like"/>
    <property type="match status" value="1"/>
</dbReference>
<dbReference type="PROSITE" id="PS50082">
    <property type="entry name" value="WD_REPEATS_2"/>
    <property type="match status" value="1"/>
</dbReference>
<proteinExistence type="predicted"/>
<dbReference type="PROSITE" id="PS00678">
    <property type="entry name" value="WD_REPEATS_1"/>
    <property type="match status" value="1"/>
</dbReference>
<organism evidence="4 5">
    <name type="scientific">Stentor coeruleus</name>
    <dbReference type="NCBI Taxonomy" id="5963"/>
    <lineage>
        <taxon>Eukaryota</taxon>
        <taxon>Sar</taxon>
        <taxon>Alveolata</taxon>
        <taxon>Ciliophora</taxon>
        <taxon>Postciliodesmatophora</taxon>
        <taxon>Heterotrichea</taxon>
        <taxon>Heterotrichida</taxon>
        <taxon>Stentoridae</taxon>
        <taxon>Stentor</taxon>
    </lineage>
</organism>
<dbReference type="OrthoDB" id="27537at2759"/>
<gene>
    <name evidence="4" type="ORF">SteCoe_11348</name>
</gene>
<evidence type="ECO:0000313" key="4">
    <source>
        <dbReference type="EMBL" id="OMJ87020.1"/>
    </source>
</evidence>
<sequence>MGNKHPGSKYLNLGAKSDLTLPFMVSYQSYPKNILQETFSGKVSYAFFSAEKMDDVREGLLSQFNLDYGYCGNSIHLLKLSQDSTLIMALSKYWIRIHSYKDKNIIKALKSRAQIESIEMTYDNQWVFYMTKEGIYTWNQITNECIFVVIINDIELKCFSLQKKYKLLAFGLNNGKVCLWNFFKKKFKCEFLGHKSSVSCLGFANDNFLVSGGGFFKDIFDPIIRIWDIKKRNLVCILKGHGLSILQLTFIEDEDKLISLSNDYTIRIWDIKKAIEYADKLELGNENELKSKDYSNSDEAVKLINDIKDYYMPKEAQEILLVNYHNQCKSYLSKIMSDMKSPYEISCFCIPKRDWNYSKSKSMYFMIDKSTQTLFLKEPSKKTISLYNYNTWKLQSKIKNIKNEEISNLCLNLQNSSLIYSYRSEFFYEINIKTKSCVLTPIPSSILNHAYSSITRECILLSIFYSLPGPIFYFTIWDLSTQKYIGIFKSGTSEIKCLDISLDKKSCLVSTEDLKIRIWDIESKTIKAVLDDEIGDHTLALSNDGRFCCMLDRRTFSVRDIISKQELCTIYEMQQLGVYMIPEPNSGNKYLVNLHEQEINMIHLNCDEVNKYDAKRFTISNSKKYLVAVFMKTHYFHVARLRVLPKVSYSRII</sequence>
<dbReference type="InterPro" id="IPR019775">
    <property type="entry name" value="WD40_repeat_CS"/>
</dbReference>
<dbReference type="InterPro" id="IPR050505">
    <property type="entry name" value="WDR55/POC1"/>
</dbReference>
<dbReference type="PANTHER" id="PTHR44019">
    <property type="entry name" value="WD REPEAT-CONTAINING PROTEIN 55"/>
    <property type="match status" value="1"/>
</dbReference>
<evidence type="ECO:0000313" key="5">
    <source>
        <dbReference type="Proteomes" id="UP000187209"/>
    </source>
</evidence>
<dbReference type="SUPFAM" id="SSF117289">
    <property type="entry name" value="Nucleoporin domain"/>
    <property type="match status" value="1"/>
</dbReference>
<keyword evidence="5" id="KW-1185">Reference proteome</keyword>
<dbReference type="InterPro" id="IPR015943">
    <property type="entry name" value="WD40/YVTN_repeat-like_dom_sf"/>
</dbReference>
<reference evidence="4 5" key="1">
    <citation type="submission" date="2016-11" db="EMBL/GenBank/DDBJ databases">
        <title>The macronuclear genome of Stentor coeruleus: a giant cell with tiny introns.</title>
        <authorList>
            <person name="Slabodnick M."/>
            <person name="Ruby J.G."/>
            <person name="Reiff S.B."/>
            <person name="Swart E.C."/>
            <person name="Gosai S."/>
            <person name="Prabakaran S."/>
            <person name="Witkowska E."/>
            <person name="Larue G.E."/>
            <person name="Fisher S."/>
            <person name="Freeman R.M."/>
            <person name="Gunawardena J."/>
            <person name="Chu W."/>
            <person name="Stover N.A."/>
            <person name="Gregory B.D."/>
            <person name="Nowacki M."/>
            <person name="Derisi J."/>
            <person name="Roy S.W."/>
            <person name="Marshall W.F."/>
            <person name="Sood P."/>
        </authorList>
    </citation>
    <scope>NUCLEOTIDE SEQUENCE [LARGE SCALE GENOMIC DNA]</scope>
    <source>
        <strain evidence="4">WM001</strain>
    </source>
</reference>
<accession>A0A1R2CDJ0</accession>
<dbReference type="EMBL" id="MPUH01000188">
    <property type="protein sequence ID" value="OMJ87020.1"/>
    <property type="molecule type" value="Genomic_DNA"/>
</dbReference>
<dbReference type="AlphaFoldDB" id="A0A1R2CDJ0"/>
<feature type="repeat" description="WD" evidence="3">
    <location>
        <begin position="238"/>
        <end position="272"/>
    </location>
</feature>
<name>A0A1R2CDJ0_9CILI</name>